<keyword evidence="2" id="KW-0238">DNA-binding</keyword>
<comment type="caution">
    <text evidence="2">The sequence shown here is derived from an EMBL/GenBank/DDBJ whole genome shotgun (WGS) entry which is preliminary data.</text>
</comment>
<dbReference type="OrthoDB" id="9782993at2"/>
<dbReference type="RefSeq" id="WP_022419658.1">
    <property type="nucleotide sequence ID" value="NZ_CAUWIX010000043.1"/>
</dbReference>
<gene>
    <name evidence="2" type="ORF">DWZ83_09775</name>
</gene>
<dbReference type="NCBIfam" id="TIGR01439">
    <property type="entry name" value="lp_hng_hel_AbrB"/>
    <property type="match status" value="1"/>
</dbReference>
<feature type="domain" description="SpoVT-AbrB" evidence="1">
    <location>
        <begin position="3"/>
        <end position="46"/>
    </location>
</feature>
<dbReference type="EMBL" id="QRPK01000084">
    <property type="protein sequence ID" value="RHM06469.1"/>
    <property type="molecule type" value="Genomic_DNA"/>
</dbReference>
<sequence>MIRKIDNLGRVVIPKEIRKQHSMREGDTVKFFNVSNGVFVTKFESLFCPICESLVRSTDKYCSECGTKLTSEQDENGEEEKWVK</sequence>
<organism evidence="2 3">
    <name type="scientific">Amedibacillus dolichus</name>
    <dbReference type="NCBI Taxonomy" id="31971"/>
    <lineage>
        <taxon>Bacteria</taxon>
        <taxon>Bacillati</taxon>
        <taxon>Bacillota</taxon>
        <taxon>Erysipelotrichia</taxon>
        <taxon>Erysipelotrichales</taxon>
        <taxon>Erysipelotrichaceae</taxon>
        <taxon>Amedibacillus</taxon>
    </lineage>
</organism>
<dbReference type="InterPro" id="IPR007159">
    <property type="entry name" value="SpoVT-AbrB_dom"/>
</dbReference>
<dbReference type="InterPro" id="IPR037914">
    <property type="entry name" value="SpoVT-AbrB_sf"/>
</dbReference>
<protein>
    <submittedName>
        <fullName evidence="2">AbrB/MazE/SpoVT family DNA-binding domain-containing protein</fullName>
    </submittedName>
</protein>
<proteinExistence type="predicted"/>
<dbReference type="SUPFAM" id="SSF89447">
    <property type="entry name" value="AbrB/MazE/MraZ-like"/>
    <property type="match status" value="1"/>
</dbReference>
<dbReference type="Proteomes" id="UP000284868">
    <property type="component" value="Unassembled WGS sequence"/>
</dbReference>
<dbReference type="GO" id="GO:0003677">
    <property type="term" value="F:DNA binding"/>
    <property type="evidence" value="ECO:0007669"/>
    <property type="project" value="UniProtKB-KW"/>
</dbReference>
<dbReference type="AlphaFoldDB" id="A0A415P192"/>
<keyword evidence="3" id="KW-1185">Reference proteome</keyword>
<evidence type="ECO:0000313" key="3">
    <source>
        <dbReference type="Proteomes" id="UP000284868"/>
    </source>
</evidence>
<accession>A0A415P192</accession>
<reference evidence="2 3" key="1">
    <citation type="submission" date="2018-08" db="EMBL/GenBank/DDBJ databases">
        <title>A genome reference for cultivated species of the human gut microbiota.</title>
        <authorList>
            <person name="Zou Y."/>
            <person name="Xue W."/>
            <person name="Luo G."/>
        </authorList>
    </citation>
    <scope>NUCLEOTIDE SEQUENCE [LARGE SCALE GENOMIC DNA]</scope>
    <source>
        <strain evidence="2 3">AF35-6BH</strain>
    </source>
</reference>
<dbReference type="Pfam" id="PF04014">
    <property type="entry name" value="MazE_antitoxin"/>
    <property type="match status" value="1"/>
</dbReference>
<evidence type="ECO:0000313" key="2">
    <source>
        <dbReference type="EMBL" id="RHM06469.1"/>
    </source>
</evidence>
<name>A0A415P192_9FIRM</name>
<evidence type="ECO:0000259" key="1">
    <source>
        <dbReference type="SMART" id="SM00966"/>
    </source>
</evidence>
<dbReference type="Gene3D" id="2.10.260.10">
    <property type="match status" value="1"/>
</dbReference>
<dbReference type="SMART" id="SM00966">
    <property type="entry name" value="SpoVT_AbrB"/>
    <property type="match status" value="1"/>
</dbReference>